<dbReference type="EMBL" id="DF820459">
    <property type="protein sequence ID" value="GAK52701.1"/>
    <property type="molecule type" value="Genomic_DNA"/>
</dbReference>
<gene>
    <name evidence="2" type="ORF">U14_03956</name>
</gene>
<accession>A0A0S6VZL0</accession>
<feature type="transmembrane region" description="Helical" evidence="1">
    <location>
        <begin position="40"/>
        <end position="59"/>
    </location>
</feature>
<dbReference type="HOGENOM" id="CLU_140225_0_0_0"/>
<sequence>MNEKWMSWGCVAFAMIHVWEEYHFGWLAWAQTFVAGVTLAQFVWINALFIALCVLAAVGRSVTLKLSIASLILFNLCVHLFPTLYFGRYSPGLYSALLLYFPAGLWMYQRAWRSQSASRRQIALSWLLGAGWMMFPFLFQGIRLFYIRRR</sequence>
<keyword evidence="1" id="KW-1133">Transmembrane helix</keyword>
<feature type="transmembrane region" description="Helical" evidence="1">
    <location>
        <begin position="66"/>
        <end position="86"/>
    </location>
</feature>
<organism evidence="2">
    <name type="scientific">Candidatus Moduliflexus flocculans</name>
    <dbReference type="NCBI Taxonomy" id="1499966"/>
    <lineage>
        <taxon>Bacteria</taxon>
        <taxon>Candidatus Moduliflexota</taxon>
        <taxon>Candidatus Moduliflexia</taxon>
        <taxon>Candidatus Moduliflexales</taxon>
        <taxon>Candidatus Moduliflexaceae</taxon>
    </lineage>
</organism>
<dbReference type="Pfam" id="PF13787">
    <property type="entry name" value="HXXEE"/>
    <property type="match status" value="1"/>
</dbReference>
<feature type="transmembrane region" description="Helical" evidence="1">
    <location>
        <begin position="92"/>
        <end position="111"/>
    </location>
</feature>
<feature type="transmembrane region" description="Helical" evidence="1">
    <location>
        <begin position="123"/>
        <end position="146"/>
    </location>
</feature>
<name>A0A0S6VZL0_9BACT</name>
<reference evidence="2" key="1">
    <citation type="journal article" date="2015" name="PeerJ">
        <title>First genomic representation of candidate bacterial phylum KSB3 points to enhanced environmental sensing as a trigger of wastewater bulking.</title>
        <authorList>
            <person name="Sekiguchi Y."/>
            <person name="Ohashi A."/>
            <person name="Parks D.H."/>
            <person name="Yamauchi T."/>
            <person name="Tyson G.W."/>
            <person name="Hugenholtz P."/>
        </authorList>
    </citation>
    <scope>NUCLEOTIDE SEQUENCE [LARGE SCALE GENOMIC DNA]</scope>
</reference>
<dbReference type="AlphaFoldDB" id="A0A0S6VZL0"/>
<dbReference type="InterPro" id="IPR025671">
    <property type="entry name" value="HXXEE"/>
</dbReference>
<proteinExistence type="predicted"/>
<protein>
    <submittedName>
        <fullName evidence="2">Putative integron gene cassette protein</fullName>
    </submittedName>
</protein>
<keyword evidence="1" id="KW-0472">Membrane</keyword>
<evidence type="ECO:0000313" key="3">
    <source>
        <dbReference type="Proteomes" id="UP000030700"/>
    </source>
</evidence>
<keyword evidence="3" id="KW-1185">Reference proteome</keyword>
<evidence type="ECO:0000256" key="1">
    <source>
        <dbReference type="SAM" id="Phobius"/>
    </source>
</evidence>
<dbReference type="Proteomes" id="UP000030700">
    <property type="component" value="Unassembled WGS sequence"/>
</dbReference>
<evidence type="ECO:0000313" key="2">
    <source>
        <dbReference type="EMBL" id="GAK52701.1"/>
    </source>
</evidence>
<dbReference type="STRING" id="1499966.U14_03956"/>
<keyword evidence="1" id="KW-0812">Transmembrane</keyword>